<evidence type="ECO:0000313" key="4">
    <source>
        <dbReference type="EMBL" id="MFC0391363.1"/>
    </source>
</evidence>
<dbReference type="SUPFAM" id="SSF49785">
    <property type="entry name" value="Galactose-binding domain-like"/>
    <property type="match status" value="2"/>
</dbReference>
<evidence type="ECO:0000313" key="5">
    <source>
        <dbReference type="Proteomes" id="UP001589818"/>
    </source>
</evidence>
<name>A0ABV6J9B0_9BACL</name>
<dbReference type="InterPro" id="IPR046780">
    <property type="entry name" value="aBig_2"/>
</dbReference>
<dbReference type="Pfam" id="PF00754">
    <property type="entry name" value="F5_F8_type_C"/>
    <property type="match status" value="2"/>
</dbReference>
<accession>A0ABV6J9B0</accession>
<evidence type="ECO:0000256" key="2">
    <source>
        <dbReference type="SAM" id="SignalP"/>
    </source>
</evidence>
<dbReference type="InterPro" id="IPR000421">
    <property type="entry name" value="FA58C"/>
</dbReference>
<dbReference type="PANTHER" id="PTHR45713:SF6">
    <property type="entry name" value="F5_8 TYPE C DOMAIN-CONTAINING PROTEIN"/>
    <property type="match status" value="1"/>
</dbReference>
<reference evidence="4 5" key="1">
    <citation type="submission" date="2024-09" db="EMBL/GenBank/DDBJ databases">
        <authorList>
            <person name="Sun Q."/>
            <person name="Mori K."/>
        </authorList>
    </citation>
    <scope>NUCLEOTIDE SEQUENCE [LARGE SCALE GENOMIC DNA]</scope>
    <source>
        <strain evidence="4 5">CCM 4839</strain>
    </source>
</reference>
<feature type="domain" description="F5/8 type C" evidence="3">
    <location>
        <begin position="31"/>
        <end position="194"/>
    </location>
</feature>
<proteinExistence type="predicted"/>
<dbReference type="RefSeq" id="WP_204818002.1">
    <property type="nucleotide sequence ID" value="NZ_JANHOF010000004.1"/>
</dbReference>
<dbReference type="PANTHER" id="PTHR45713">
    <property type="entry name" value="FTP DOMAIN-CONTAINING PROTEIN"/>
    <property type="match status" value="1"/>
</dbReference>
<keyword evidence="5" id="KW-1185">Reference proteome</keyword>
<dbReference type="Gene3D" id="2.60.40.1080">
    <property type="match status" value="3"/>
</dbReference>
<gene>
    <name evidence="4" type="ORF">ACFFJ8_08240</name>
</gene>
<dbReference type="Proteomes" id="UP001589818">
    <property type="component" value="Unassembled WGS sequence"/>
</dbReference>
<comment type="caution">
    <text evidence="4">The sequence shown here is derived from an EMBL/GenBank/DDBJ whole genome shotgun (WGS) entry which is preliminary data.</text>
</comment>
<organism evidence="4 5">
    <name type="scientific">Paenibacillus mendelii</name>
    <dbReference type="NCBI Taxonomy" id="206163"/>
    <lineage>
        <taxon>Bacteria</taxon>
        <taxon>Bacillati</taxon>
        <taxon>Bacillota</taxon>
        <taxon>Bacilli</taxon>
        <taxon>Bacillales</taxon>
        <taxon>Paenibacillaceae</taxon>
        <taxon>Paenibacillus</taxon>
    </lineage>
</organism>
<feature type="signal peptide" evidence="2">
    <location>
        <begin position="1"/>
        <end position="29"/>
    </location>
</feature>
<dbReference type="Pfam" id="PF02368">
    <property type="entry name" value="Big_2"/>
    <property type="match status" value="1"/>
</dbReference>
<dbReference type="InterPro" id="IPR003343">
    <property type="entry name" value="Big_2"/>
</dbReference>
<dbReference type="InterPro" id="IPR008979">
    <property type="entry name" value="Galactose-bd-like_sf"/>
</dbReference>
<dbReference type="InterPro" id="IPR008964">
    <property type="entry name" value="Invasin/intimin_cell_adhesion"/>
</dbReference>
<protein>
    <submittedName>
        <fullName evidence="4">Discoidin domain-containing protein</fullName>
    </submittedName>
</protein>
<feature type="chain" id="PRO_5046909302" evidence="2">
    <location>
        <begin position="30"/>
        <end position="1488"/>
    </location>
</feature>
<keyword evidence="2" id="KW-0732">Signal</keyword>
<dbReference type="InterPro" id="IPR051941">
    <property type="entry name" value="BG_Antigen-Binding_Lectin"/>
</dbReference>
<dbReference type="SMART" id="SM00635">
    <property type="entry name" value="BID_2"/>
    <property type="match status" value="3"/>
</dbReference>
<evidence type="ECO:0000259" key="3">
    <source>
        <dbReference type="PROSITE" id="PS50022"/>
    </source>
</evidence>
<dbReference type="Pfam" id="PF20578">
    <property type="entry name" value="aBig_2"/>
    <property type="match status" value="1"/>
</dbReference>
<dbReference type="Gene3D" id="3.20.20.80">
    <property type="entry name" value="Glycosidases"/>
    <property type="match status" value="1"/>
</dbReference>
<dbReference type="SUPFAM" id="SSF49373">
    <property type="entry name" value="Invasin/intimin cell-adhesion fragments"/>
    <property type="match status" value="1"/>
</dbReference>
<dbReference type="EMBL" id="JBHLVF010000010">
    <property type="protein sequence ID" value="MFC0391363.1"/>
    <property type="molecule type" value="Genomic_DNA"/>
</dbReference>
<sequence length="1488" mass="163385">MNWRSKAFNVRLLIVSMLLTLIPAGLVQADAGGEAINLALGKEVTSSSSYEMANEGWARVNLVDGSKTGPRPPGSVENGFSTFPLNPEPTPAWVMIDLGAVYKVDQLVLWPRNDNGTINMGGGFPVDFKIMISTDKSNWATVVEKTDYPIPVDAAAQIFDIDTADARYVRLEATKLQAAKEVVMQFREFEVFSASLGLSDEEIVDNDWASLVLEGNTENIVSSLPLRKVGMLGSTISWSSSDTEVIDSNGKVTRPPAGQETAAVTLTATITQGEASMTKEFAVTVKPHKLREAEEEELLIGIFWPPTWEYTNLEQYQWMKDAHIDVVQNVLGSGLDTETRNMTMLDYAEQVGLKVNVADPRIRGTDAQIKEVVDTYKDYWATGGYYIRDEPGIGELDREAHIYQEVLKNDSTKNPYVNLLPNIYGDLYESDYVRAWVKAVGNNEAGVPNLKYLSYDNYPFLKNSFDNGYYDMADIIRQVGLENNIKTASYLQSIGFGSLGSTEEQMHHRRPSAQDLSFSAYSYLAYGFKYLTWFTYWTPTERGEAFTNAIITPDGQKTDLYEPFQRLNAEVKQLGKTLIHTDALQVYHSGAVMPTTKTQRVPDDFLLRPVNANDELIISYMVHKDTGKSYVMVVNKSLTESLSSTLQADPRVTNVQEVSKVTGEEEATTYDPASGNMTIDLLPGEGRLFVLEGSFPGHQDPRKPELLPQPPTSQHPATNLALGKTVDASSDVGNWGWLKSNAVDGKRTGEGDSMGWSSVPINPHPATPAWIQVDLGREYPVETVTLWPRNDSGTNIGVGFPESLEVKVSTDGESWTPVLALTDIAQPTTGKPLELKLETPVSARYVKVETNKMRPDPNKAYAFQIAELEVYQHDSGSRLDVQVDSTDMIIGQHTTLRAGMWQDNLTLLPLEDATFTSSDKKIVTVDENGVLTALSEGSVTIKVKAEGKEGRTEQKEIVFTVRKLPDPWGLTTFGDVQATVIPDSEQLVLSSSGAGVGELDDSYAFIHQAVDGDYNELSAEFTSFAIPSGAEGLEGRTGLMFRAGTGAGASLVYLSISPEGRMELRTRDAEGNIETAVRGSYTDLPVSLKLVQKGDRFTGYYSKGSAWYPIYLSEYASSVQLTSSSGWQGGLASFSNVDNRQNQTTVRQFINRTEKLLFDFEGTTQGWTAKTNLVTPTVVESFLNGPTKPKLGKYALSARSAPIDATTWRTFEVAPESPIDLSVADQFFYHINSYGGVPNATYETKVTFYSGTESITSTAPMSADMWNRISVSVADWEHNSQVTRIEISFRAVGNNMTWSPEIQLDYIGYTSTKAATKQVASLRTEQKYAVLKPNQPVAMKVYAVYEDGKEKEISGDAGTVYQSSNVNVVGVTGQSLRTGSVEGMSVVTVSYGGKQTKFLTVVDNSDLKSVIPSAYNVQLMPKASATLQLQAVFMDGTRQNVTAYAGWTSNVPKLATVQGSTITAVKTGNVIITVKFAGKVNYIMVNIR</sequence>
<feature type="domain" description="F5/8 type C" evidence="3">
    <location>
        <begin position="713"/>
        <end position="873"/>
    </location>
</feature>
<feature type="region of interest" description="Disordered" evidence="1">
    <location>
        <begin position="694"/>
        <end position="715"/>
    </location>
</feature>
<dbReference type="PROSITE" id="PS50022">
    <property type="entry name" value="FA58C_3"/>
    <property type="match status" value="2"/>
</dbReference>
<dbReference type="Gene3D" id="2.60.120.260">
    <property type="entry name" value="Galactose-binding domain-like"/>
    <property type="match status" value="3"/>
</dbReference>
<evidence type="ECO:0000256" key="1">
    <source>
        <dbReference type="SAM" id="MobiDB-lite"/>
    </source>
</evidence>